<protein>
    <submittedName>
        <fullName evidence="3">Uncharacterized protein</fullName>
    </submittedName>
</protein>
<feature type="transmembrane region" description="Helical" evidence="2">
    <location>
        <begin position="200"/>
        <end position="227"/>
    </location>
</feature>
<feature type="compositionally biased region" description="Polar residues" evidence="1">
    <location>
        <begin position="11"/>
        <end position="29"/>
    </location>
</feature>
<dbReference type="PANTHER" id="PTHR35872">
    <property type="entry name" value="INTEGRAL MEMBRANE PROTEIN (AFU_ORTHOLOGUE AFUA_5G07110)"/>
    <property type="match status" value="1"/>
</dbReference>
<accession>A0ABR3YBH8</accession>
<dbReference type="Pfam" id="PF11204">
    <property type="entry name" value="DUF2985"/>
    <property type="match status" value="1"/>
</dbReference>
<organism evidence="3 4">
    <name type="scientific">Paecilomyces lecythidis</name>
    <dbReference type="NCBI Taxonomy" id="3004212"/>
    <lineage>
        <taxon>Eukaryota</taxon>
        <taxon>Fungi</taxon>
        <taxon>Dikarya</taxon>
        <taxon>Ascomycota</taxon>
        <taxon>Pezizomycotina</taxon>
        <taxon>Eurotiomycetes</taxon>
        <taxon>Eurotiomycetidae</taxon>
        <taxon>Eurotiales</taxon>
        <taxon>Thermoascaceae</taxon>
        <taxon>Paecilomyces</taxon>
    </lineage>
</organism>
<keyword evidence="2" id="KW-0812">Transmembrane</keyword>
<evidence type="ECO:0000313" key="4">
    <source>
        <dbReference type="Proteomes" id="UP001583193"/>
    </source>
</evidence>
<dbReference type="PANTHER" id="PTHR35872:SF2">
    <property type="entry name" value="INTEGRAL MEMBRANE PROTEIN (AFU_ORTHOLOGUE AFUA_5G07110)"/>
    <property type="match status" value="1"/>
</dbReference>
<feature type="compositionally biased region" description="Basic and acidic residues" evidence="1">
    <location>
        <begin position="94"/>
        <end position="114"/>
    </location>
</feature>
<evidence type="ECO:0000256" key="2">
    <source>
        <dbReference type="SAM" id="Phobius"/>
    </source>
</evidence>
<proteinExistence type="predicted"/>
<keyword evidence="2" id="KW-0472">Membrane</keyword>
<evidence type="ECO:0000256" key="1">
    <source>
        <dbReference type="SAM" id="MobiDB-lite"/>
    </source>
</evidence>
<name>A0ABR3YBH8_9EURO</name>
<feature type="region of interest" description="Disordered" evidence="1">
    <location>
        <begin position="1"/>
        <end position="32"/>
    </location>
</feature>
<feature type="region of interest" description="Disordered" evidence="1">
    <location>
        <begin position="78"/>
        <end position="114"/>
    </location>
</feature>
<dbReference type="Proteomes" id="UP001583193">
    <property type="component" value="Unassembled WGS sequence"/>
</dbReference>
<keyword evidence="4" id="KW-1185">Reference proteome</keyword>
<dbReference type="InterPro" id="IPR021369">
    <property type="entry name" value="DUF2985"/>
</dbReference>
<keyword evidence="2" id="KW-1133">Transmembrane helix</keyword>
<evidence type="ECO:0000313" key="3">
    <source>
        <dbReference type="EMBL" id="KAL1885311.1"/>
    </source>
</evidence>
<dbReference type="EMBL" id="JAVDPF010000003">
    <property type="protein sequence ID" value="KAL1885311.1"/>
    <property type="molecule type" value="Genomic_DNA"/>
</dbReference>
<sequence length="234" mass="26499">MAAMSRLSGRSRASTISGNRGTAQDQGTGRPSALYDSRFVDFLDVVDPEVSTLSTLTNVQNSLFVPDLGRYLNRMPTYTFTRSPDESSEESSEETQKPQEDEHAPIDKDHETTERPLTTITSALTGQEPQFAVLPDNSDLEGWTVEDIRELNDHVRHMLHSRRSKFKRSMRGFGKYVSKRRSLTVLLSTERILTRFSTALGFLVFLYATLITLFGLAWVLFLIGMYLEISQLHN</sequence>
<reference evidence="3 4" key="1">
    <citation type="journal article" date="2024" name="IMA Fungus">
        <title>IMA Genome - F19 : A genome assembly and annotation guide to empower mycologists, including annotated draft genome sequences of Ceratocystis pirilliformis, Diaporthe australafricana, Fusarium ophioides, Paecilomyces lecythidis, and Sporothrix stenoceras.</title>
        <authorList>
            <person name="Aylward J."/>
            <person name="Wilson A.M."/>
            <person name="Visagie C.M."/>
            <person name="Spraker J."/>
            <person name="Barnes I."/>
            <person name="Buitendag C."/>
            <person name="Ceriani C."/>
            <person name="Del Mar Angel L."/>
            <person name="du Plessis D."/>
            <person name="Fuchs T."/>
            <person name="Gasser K."/>
            <person name="Kramer D."/>
            <person name="Li W."/>
            <person name="Munsamy K."/>
            <person name="Piso A."/>
            <person name="Price J.L."/>
            <person name="Sonnekus B."/>
            <person name="Thomas C."/>
            <person name="van der Nest A."/>
            <person name="van Dijk A."/>
            <person name="van Heerden A."/>
            <person name="van Vuuren N."/>
            <person name="Yilmaz N."/>
            <person name="Duong T.A."/>
            <person name="van der Merwe N.A."/>
            <person name="Wingfield M.J."/>
            <person name="Wingfield B.D."/>
        </authorList>
    </citation>
    <scope>NUCLEOTIDE SEQUENCE [LARGE SCALE GENOMIC DNA]</scope>
    <source>
        <strain evidence="3 4">CMW 18167</strain>
    </source>
</reference>
<gene>
    <name evidence="3" type="ORF">Plec18167_001968</name>
</gene>
<comment type="caution">
    <text evidence="3">The sequence shown here is derived from an EMBL/GenBank/DDBJ whole genome shotgun (WGS) entry which is preliminary data.</text>
</comment>